<keyword evidence="3 6" id="KW-0812">Transmembrane</keyword>
<evidence type="ECO:0000256" key="4">
    <source>
        <dbReference type="ARBA" id="ARBA00022989"/>
    </source>
</evidence>
<dbReference type="RefSeq" id="WP_069967705.1">
    <property type="nucleotide sequence ID" value="NZ_CM124774.1"/>
</dbReference>
<dbReference type="PANTHER" id="PTHR34478">
    <property type="entry name" value="PROTEIN LEMA"/>
    <property type="match status" value="1"/>
</dbReference>
<evidence type="ECO:0000313" key="7">
    <source>
        <dbReference type="EMBL" id="OEJ74648.1"/>
    </source>
</evidence>
<comment type="similarity">
    <text evidence="2">Belongs to the LemA family.</text>
</comment>
<evidence type="ECO:0000256" key="3">
    <source>
        <dbReference type="ARBA" id="ARBA00022692"/>
    </source>
</evidence>
<comment type="subcellular location">
    <subcellularLocation>
        <location evidence="1">Membrane</location>
        <topology evidence="1">Single-pass membrane protein</topology>
    </subcellularLocation>
</comment>
<dbReference type="Gene3D" id="1.20.1440.20">
    <property type="entry name" value="LemA-like domain"/>
    <property type="match status" value="1"/>
</dbReference>
<dbReference type="InterPro" id="IPR007156">
    <property type="entry name" value="MamQ_LemA"/>
</dbReference>
<gene>
    <name evidence="7" type="ORF">BH720_13325</name>
</gene>
<evidence type="ECO:0008006" key="8">
    <source>
        <dbReference type="Google" id="ProtNLM"/>
    </source>
</evidence>
<dbReference type="SUPFAM" id="SSF140478">
    <property type="entry name" value="LemA-like"/>
    <property type="match status" value="1"/>
</dbReference>
<dbReference type="GO" id="GO:0016020">
    <property type="term" value="C:membrane"/>
    <property type="evidence" value="ECO:0007669"/>
    <property type="project" value="UniProtKB-SubCell"/>
</dbReference>
<dbReference type="AlphaFoldDB" id="A0A1E5QJ52"/>
<feature type="transmembrane region" description="Helical" evidence="6">
    <location>
        <begin position="77"/>
        <end position="95"/>
    </location>
</feature>
<evidence type="ECO:0000256" key="6">
    <source>
        <dbReference type="SAM" id="Phobius"/>
    </source>
</evidence>
<dbReference type="InterPro" id="IPR023353">
    <property type="entry name" value="LemA-like_dom_sf"/>
</dbReference>
<keyword evidence="5 6" id="KW-0472">Membrane</keyword>
<sequence length="257" mass="28680">MHQPEERIPEEIASEVLALASRMYAEQTQSYSQAELIQAGGEVQIPPELIQKAIQEVQKNRQAAALQQQQAKAKTRTLQMILIGVGIAIALWGIFSYNTLANAEGNVEAAWAQVENQLQRRADLIPNLVNVAQASARQERELISLLVQARQSYLQAETPQEKLAANNNIGLAIERFNSYAATNPQQVSSQAYAALQDELAGTENRIAVERRRYNETVQQYNRQVRRFPNNLVAGIAGFETKPFFQAENPQLPAVNLE</sequence>
<dbReference type="OrthoDB" id="9804152at2"/>
<evidence type="ECO:0000256" key="1">
    <source>
        <dbReference type="ARBA" id="ARBA00004167"/>
    </source>
</evidence>
<evidence type="ECO:0000256" key="2">
    <source>
        <dbReference type="ARBA" id="ARBA00008854"/>
    </source>
</evidence>
<name>A0A1E5QJ52_9CYAN</name>
<reference evidence="7" key="1">
    <citation type="submission" date="2016-09" db="EMBL/GenBank/DDBJ databases">
        <title>Draft genome of thermotolerant cyanobacterium Desertifilum sp. strain IPPAS B-1220.</title>
        <authorList>
            <person name="Sinetova M.A."/>
            <person name="Bolakhan K."/>
            <person name="Zayadan B.K."/>
            <person name="Mironov K.S."/>
            <person name="Ustinova V."/>
            <person name="Kupriyanova E.V."/>
            <person name="Sidorov R.A."/>
            <person name="Skrypnik A.N."/>
            <person name="Gogoleva N.E."/>
            <person name="Gogolev Y.V."/>
            <person name="Los D.A."/>
        </authorList>
    </citation>
    <scope>NUCLEOTIDE SEQUENCE [LARGE SCALE GENOMIC DNA]</scope>
    <source>
        <strain evidence="7">IPPAS B-1220</strain>
    </source>
</reference>
<dbReference type="EMBL" id="MJGC01000063">
    <property type="protein sequence ID" value="OEJ74648.1"/>
    <property type="molecule type" value="Genomic_DNA"/>
</dbReference>
<keyword evidence="4 6" id="KW-1133">Transmembrane helix</keyword>
<proteinExistence type="inferred from homology"/>
<dbReference type="Pfam" id="PF04011">
    <property type="entry name" value="LemA"/>
    <property type="match status" value="1"/>
</dbReference>
<dbReference type="PANTHER" id="PTHR34478:SF2">
    <property type="entry name" value="MEMBRANE PROTEIN"/>
    <property type="match status" value="1"/>
</dbReference>
<accession>A0A1E5QJ52</accession>
<comment type="caution">
    <text evidence="7">The sequence shown here is derived from an EMBL/GenBank/DDBJ whole genome shotgun (WGS) entry which is preliminary data.</text>
</comment>
<protein>
    <recommendedName>
        <fullName evidence="8">LemA family protein</fullName>
    </recommendedName>
</protein>
<evidence type="ECO:0000256" key="5">
    <source>
        <dbReference type="ARBA" id="ARBA00023136"/>
    </source>
</evidence>
<organism evidence="7">
    <name type="scientific">Desertifilum tharense IPPAS B-1220</name>
    <dbReference type="NCBI Taxonomy" id="1781255"/>
    <lineage>
        <taxon>Bacteria</taxon>
        <taxon>Bacillati</taxon>
        <taxon>Cyanobacteriota</taxon>
        <taxon>Cyanophyceae</taxon>
        <taxon>Desertifilales</taxon>
        <taxon>Desertifilaceae</taxon>
        <taxon>Desertifilum</taxon>
    </lineage>
</organism>